<protein>
    <submittedName>
        <fullName evidence="1">Uncharacterized protein</fullName>
    </submittedName>
</protein>
<dbReference type="AlphaFoldDB" id="A0A2Z5GAN3"/>
<evidence type="ECO:0000313" key="2">
    <source>
        <dbReference type="Proteomes" id="UP000253606"/>
    </source>
</evidence>
<dbReference type="Proteomes" id="UP000253606">
    <property type="component" value="Plasmid pACPOL2"/>
</dbReference>
<organism evidence="1 2">
    <name type="scientific">Acidisarcina polymorpha</name>
    <dbReference type="NCBI Taxonomy" id="2211140"/>
    <lineage>
        <taxon>Bacteria</taxon>
        <taxon>Pseudomonadati</taxon>
        <taxon>Acidobacteriota</taxon>
        <taxon>Terriglobia</taxon>
        <taxon>Terriglobales</taxon>
        <taxon>Acidobacteriaceae</taxon>
        <taxon>Acidisarcina</taxon>
    </lineage>
</organism>
<keyword evidence="1" id="KW-0614">Plasmid</keyword>
<geneLocation type="plasmid" evidence="2">
    <name>pacpol2</name>
</geneLocation>
<evidence type="ECO:0000313" key="1">
    <source>
        <dbReference type="EMBL" id="AXC16059.1"/>
    </source>
</evidence>
<gene>
    <name evidence="1" type="ORF">ACPOL_6851</name>
</gene>
<reference evidence="1 2" key="1">
    <citation type="journal article" date="2018" name="Front. Microbiol.">
        <title>Hydrolytic Capabilities as a Key to Environmental Success: Chitinolytic and Cellulolytic Acidobacteria From Acidic Sub-arctic Soils and Boreal Peatlands.</title>
        <authorList>
            <person name="Belova S.E."/>
            <person name="Ravin N.V."/>
            <person name="Pankratov T.A."/>
            <person name="Rakitin A.L."/>
            <person name="Ivanova A.A."/>
            <person name="Beletsky A.V."/>
            <person name="Mardanov A.V."/>
            <person name="Sinninghe Damste J.S."/>
            <person name="Dedysh S.N."/>
        </authorList>
    </citation>
    <scope>NUCLEOTIDE SEQUENCE [LARGE SCALE GENOMIC DNA]</scope>
    <source>
        <strain evidence="1 2">SBC82</strain>
        <plasmid evidence="2">pacpol2</plasmid>
    </source>
</reference>
<sequence>MHAYPAVWHGPLQEIGMQCFGDLLTVTGGHLELVATQNSTVSSPVLDEPTLLQGTGYECDRRTLGA</sequence>
<keyword evidence="2" id="KW-1185">Reference proteome</keyword>
<accession>A0A2Z5GAN3</accession>
<dbReference type="KEGG" id="abas:ACPOL_6851"/>
<dbReference type="EMBL" id="CP030842">
    <property type="protein sequence ID" value="AXC16059.1"/>
    <property type="molecule type" value="Genomic_DNA"/>
</dbReference>
<name>A0A2Z5GAN3_9BACT</name>
<proteinExistence type="predicted"/>